<evidence type="ECO:0000313" key="2">
    <source>
        <dbReference type="EnsemblMetazoa" id="G33628.1:cds"/>
    </source>
</evidence>
<name>A0A8W8MFB5_MAGGI</name>
<reference evidence="2" key="1">
    <citation type="submission" date="2022-08" db="UniProtKB">
        <authorList>
            <consortium name="EnsemblMetazoa"/>
        </authorList>
    </citation>
    <scope>IDENTIFICATION</scope>
    <source>
        <strain evidence="2">05x7-T-G4-1.051#20</strain>
    </source>
</reference>
<organism evidence="2 3">
    <name type="scientific">Magallana gigas</name>
    <name type="common">Pacific oyster</name>
    <name type="synonym">Crassostrea gigas</name>
    <dbReference type="NCBI Taxonomy" id="29159"/>
    <lineage>
        <taxon>Eukaryota</taxon>
        <taxon>Metazoa</taxon>
        <taxon>Spiralia</taxon>
        <taxon>Lophotrochozoa</taxon>
        <taxon>Mollusca</taxon>
        <taxon>Bivalvia</taxon>
        <taxon>Autobranchia</taxon>
        <taxon>Pteriomorphia</taxon>
        <taxon>Ostreida</taxon>
        <taxon>Ostreoidea</taxon>
        <taxon>Ostreidae</taxon>
        <taxon>Magallana</taxon>
    </lineage>
</organism>
<keyword evidence="3" id="KW-1185">Reference proteome</keyword>
<evidence type="ECO:0000256" key="1">
    <source>
        <dbReference type="SAM" id="MobiDB-lite"/>
    </source>
</evidence>
<feature type="region of interest" description="Disordered" evidence="1">
    <location>
        <begin position="33"/>
        <end position="52"/>
    </location>
</feature>
<dbReference type="AlphaFoldDB" id="A0A8W8MFB5"/>
<protein>
    <submittedName>
        <fullName evidence="2">Uncharacterized protein</fullName>
    </submittedName>
</protein>
<evidence type="ECO:0000313" key="3">
    <source>
        <dbReference type="Proteomes" id="UP000005408"/>
    </source>
</evidence>
<sequence>MGGHDVEVNKIGGSDKHEDFFAVSNNIVKKKTSVSTQDEYLPPTTTGTSSGSILSRKAENSLLSSFRQNKKRKIEALERRFTDPHIHVKACKEFEVLQTLQKRISLDMQQYDIIVNYLTDKYGDLEQPQKKRVKLSTLQVSIGL</sequence>
<accession>A0A8W8MFB5</accession>
<dbReference type="EnsemblMetazoa" id="G33628.1">
    <property type="protein sequence ID" value="G33628.1:cds"/>
    <property type="gene ID" value="G33628"/>
</dbReference>
<dbReference type="Proteomes" id="UP000005408">
    <property type="component" value="Unassembled WGS sequence"/>
</dbReference>
<proteinExistence type="predicted"/>